<evidence type="ECO:0000313" key="1">
    <source>
        <dbReference type="EMBL" id="ADW71685.1"/>
    </source>
</evidence>
<dbReference type="EMBL" id="CP002505">
    <property type="protein sequence ID" value="ADW71685.1"/>
    <property type="molecule type" value="Genomic_DNA"/>
</dbReference>
<reference evidence="1 2" key="2">
    <citation type="journal article" date="2012" name="J. Bacteriol.">
        <title>Complete Genome Sequence of Rahnella sp. Strain Y9602, a Gammaproteobacterium Isolate from Metal- and Radionuclide-Contaminated Soil.</title>
        <authorList>
            <person name="Martinez R.J."/>
            <person name="Bruce D."/>
            <person name="Detter C."/>
            <person name="Goodwin L.A."/>
            <person name="Han J."/>
            <person name="Han C.S."/>
            <person name="Held B."/>
            <person name="Land M.L."/>
            <person name="Mikhailova N."/>
            <person name="Nolan M."/>
            <person name="Pennacchio L."/>
            <person name="Pitluck S."/>
            <person name="Tapia R."/>
            <person name="Woyke T."/>
            <person name="Sobecky P.A."/>
        </authorList>
    </citation>
    <scope>NUCLEOTIDE SEQUENCE [LARGE SCALE GENOMIC DNA]</scope>
    <source>
        <strain evidence="1 2">Y9602</strain>
    </source>
</reference>
<protein>
    <submittedName>
        <fullName evidence="1">Uncharacterized protein</fullName>
    </submittedName>
</protein>
<name>A0A0H3F3I8_RAHSY</name>
<dbReference type="HOGENOM" id="CLU_107575_0_0_6"/>
<dbReference type="KEGG" id="rah:Rahaq_0052"/>
<dbReference type="AlphaFoldDB" id="A0A0H3F3I8"/>
<accession>A0A0H3F3I8</accession>
<proteinExistence type="predicted"/>
<organism evidence="1 2">
    <name type="scientific">Rahnella sp. (strain Y9602)</name>
    <dbReference type="NCBI Taxonomy" id="2703885"/>
    <lineage>
        <taxon>Bacteria</taxon>
        <taxon>Pseudomonadati</taxon>
        <taxon>Pseudomonadota</taxon>
        <taxon>Gammaproteobacteria</taxon>
        <taxon>Enterobacterales</taxon>
        <taxon>Yersiniaceae</taxon>
        <taxon>Rahnella</taxon>
    </lineage>
</organism>
<dbReference type="Proteomes" id="UP000007257">
    <property type="component" value="Chromosome"/>
</dbReference>
<gene>
    <name evidence="1" type="ordered locus">Rahaq_0052</name>
</gene>
<sequence>MVVHDIINLFPLILLNRHVTINLFHYLCHFVPDIISLHLSRQIIMTFWPPFQINGVIYTLDHLRASTIVAVRPASDDFPTRKLRIFVVYTDHCFTAHQAESELWVYPHAPGKHQRYFCPQRHSYSFRLPELINKLINENALLGRALHQHQETFYYLETHYMGVDYCLFFEITKNKHPVGDIRLKVMTSYPREKWAGPVGVNGWFSFWHIFDARMKGLKLPTRRR</sequence>
<reference evidence="2" key="1">
    <citation type="submission" date="2011-01" db="EMBL/GenBank/DDBJ databases">
        <title>Complete sequence of chromosome of Rahnella sp. Y9602.</title>
        <authorList>
            <consortium name="US DOE Joint Genome Institute"/>
            <person name="Lucas S."/>
            <person name="Copeland A."/>
            <person name="Lapidus A."/>
            <person name="Cheng J.-F."/>
            <person name="Goodwin L."/>
            <person name="Pitluck S."/>
            <person name="Lu M."/>
            <person name="Detter J.C."/>
            <person name="Han C."/>
            <person name="Tapia R."/>
            <person name="Land M."/>
            <person name="Hauser L."/>
            <person name="Kyrpides N."/>
            <person name="Ivanova N."/>
            <person name="Ovchinnikova G."/>
            <person name="Pagani I."/>
            <person name="Sobecky P.A."/>
            <person name="Martinez R.J."/>
            <person name="Woyke T."/>
        </authorList>
    </citation>
    <scope>NUCLEOTIDE SEQUENCE [LARGE SCALE GENOMIC DNA]</scope>
    <source>
        <strain evidence="2">Y9602</strain>
    </source>
</reference>
<evidence type="ECO:0000313" key="2">
    <source>
        <dbReference type="Proteomes" id="UP000007257"/>
    </source>
</evidence>